<dbReference type="AlphaFoldDB" id="A0A1M4PLK0"/>
<reference evidence="1 2" key="1">
    <citation type="submission" date="2016-11" db="EMBL/GenBank/DDBJ databases">
        <authorList>
            <person name="Manzoor S."/>
        </authorList>
    </citation>
    <scope>NUCLEOTIDE SEQUENCE [LARGE SCALE GENOMIC DNA]</scope>
    <source>
        <strain evidence="1">Clostridium ultunense strain Esp</strain>
    </source>
</reference>
<protein>
    <submittedName>
        <fullName evidence="1">Uncharacterized protein</fullName>
    </submittedName>
</protein>
<keyword evidence="2" id="KW-1185">Reference proteome</keyword>
<dbReference type="EMBL" id="LT669839">
    <property type="protein sequence ID" value="SHD76341.1"/>
    <property type="molecule type" value="Genomic_DNA"/>
</dbReference>
<organism evidence="1 2">
    <name type="scientific">[Clostridium] ultunense Esp</name>
    <dbReference type="NCBI Taxonomy" id="1288971"/>
    <lineage>
        <taxon>Bacteria</taxon>
        <taxon>Bacillati</taxon>
        <taxon>Bacillota</taxon>
        <taxon>Tissierellia</taxon>
        <taxon>Tissierellales</taxon>
        <taxon>Tepidimicrobiaceae</taxon>
        <taxon>Schnuerera</taxon>
    </lineage>
</organism>
<evidence type="ECO:0000313" key="1">
    <source>
        <dbReference type="EMBL" id="SHD76341.1"/>
    </source>
</evidence>
<proteinExistence type="predicted"/>
<gene>
    <name evidence="1" type="ORF">CUESP1_0965</name>
</gene>
<sequence length="67" mass="7780">MTIGTAGTVLSVPKIIYQKKMGQENCPQCPKKEGRFLRLDDKIFEDVIWSIICPKKRREVLGWMQNI</sequence>
<accession>A0A1M4PLK0</accession>
<name>A0A1M4PLK0_9FIRM</name>
<dbReference type="Proteomes" id="UP000245423">
    <property type="component" value="Chromosome 1"/>
</dbReference>
<evidence type="ECO:0000313" key="2">
    <source>
        <dbReference type="Proteomes" id="UP000245423"/>
    </source>
</evidence>